<feature type="compositionally biased region" description="Basic and acidic residues" evidence="1">
    <location>
        <begin position="26"/>
        <end position="35"/>
    </location>
</feature>
<comment type="caution">
    <text evidence="2">The sequence shown here is derived from an EMBL/GenBank/DDBJ whole genome shotgun (WGS) entry which is preliminary data.</text>
</comment>
<accession>A0ABR8REY0</accession>
<evidence type="ECO:0000256" key="1">
    <source>
        <dbReference type="SAM" id="MobiDB-lite"/>
    </source>
</evidence>
<sequence length="51" mass="5841">MKKNNSQQPNKRQEFASETVIQQVKEQNRQAEMKKQQASGKFSNGSSNQSK</sequence>
<name>A0ABR8REY0_9BACI</name>
<protein>
    <submittedName>
        <fullName evidence="2">Gamma-type small acid-soluble spore protein</fullName>
    </submittedName>
</protein>
<dbReference type="Proteomes" id="UP000640786">
    <property type="component" value="Unassembled WGS sequence"/>
</dbReference>
<keyword evidence="3" id="KW-1185">Reference proteome</keyword>
<organism evidence="2 3">
    <name type="scientific">Psychrobacillus faecigallinarum</name>
    <dbReference type="NCBI Taxonomy" id="2762235"/>
    <lineage>
        <taxon>Bacteria</taxon>
        <taxon>Bacillati</taxon>
        <taxon>Bacillota</taxon>
        <taxon>Bacilli</taxon>
        <taxon>Bacillales</taxon>
        <taxon>Bacillaceae</taxon>
        <taxon>Psychrobacillus</taxon>
    </lineage>
</organism>
<reference evidence="2 3" key="1">
    <citation type="submission" date="2020-08" db="EMBL/GenBank/DDBJ databases">
        <title>A Genomic Blueprint of the Chicken Gut Microbiome.</title>
        <authorList>
            <person name="Gilroy R."/>
            <person name="Ravi A."/>
            <person name="Getino M."/>
            <person name="Pursley I."/>
            <person name="Horton D.L."/>
            <person name="Alikhan N.-F."/>
            <person name="Baker D."/>
            <person name="Gharbi K."/>
            <person name="Hall N."/>
            <person name="Watson M."/>
            <person name="Adriaenssens E.M."/>
            <person name="Foster-Nyarko E."/>
            <person name="Jarju S."/>
            <person name="Secka A."/>
            <person name="Antonio M."/>
            <person name="Oren A."/>
            <person name="Chaudhuri R."/>
            <person name="La Ragione R.M."/>
            <person name="Hildebrand F."/>
            <person name="Pallen M.J."/>
        </authorList>
    </citation>
    <scope>NUCLEOTIDE SEQUENCE [LARGE SCALE GENOMIC DNA]</scope>
    <source>
        <strain evidence="2 3">Sa2BUA9</strain>
    </source>
</reference>
<evidence type="ECO:0000313" key="2">
    <source>
        <dbReference type="EMBL" id="MBD7946182.1"/>
    </source>
</evidence>
<dbReference type="EMBL" id="JACSQO010000014">
    <property type="protein sequence ID" value="MBD7946182.1"/>
    <property type="molecule type" value="Genomic_DNA"/>
</dbReference>
<feature type="compositionally biased region" description="Polar residues" evidence="1">
    <location>
        <begin position="36"/>
        <end position="51"/>
    </location>
</feature>
<feature type="region of interest" description="Disordered" evidence="1">
    <location>
        <begin position="26"/>
        <end position="51"/>
    </location>
</feature>
<gene>
    <name evidence="2" type="ORF">H9650_18945</name>
</gene>
<evidence type="ECO:0000313" key="3">
    <source>
        <dbReference type="Proteomes" id="UP000640786"/>
    </source>
</evidence>
<proteinExistence type="predicted"/>